<evidence type="ECO:0000313" key="3">
    <source>
        <dbReference type="Proteomes" id="UP001596050"/>
    </source>
</evidence>
<organism evidence="2 3">
    <name type="scientific">Massilia niabensis</name>
    <dbReference type="NCBI Taxonomy" id="544910"/>
    <lineage>
        <taxon>Bacteria</taxon>
        <taxon>Pseudomonadati</taxon>
        <taxon>Pseudomonadota</taxon>
        <taxon>Betaproteobacteria</taxon>
        <taxon>Burkholderiales</taxon>
        <taxon>Oxalobacteraceae</taxon>
        <taxon>Telluria group</taxon>
        <taxon>Massilia</taxon>
    </lineage>
</organism>
<dbReference type="Proteomes" id="UP001596050">
    <property type="component" value="Unassembled WGS sequence"/>
</dbReference>
<accession>A0ABW0L852</accession>
<comment type="caution">
    <text evidence="2">The sequence shown here is derived from an EMBL/GenBank/DDBJ whole genome shotgun (WGS) entry which is preliminary data.</text>
</comment>
<reference evidence="3" key="1">
    <citation type="journal article" date="2019" name="Int. J. Syst. Evol. Microbiol.">
        <title>The Global Catalogue of Microorganisms (GCM) 10K type strain sequencing project: providing services to taxonomists for standard genome sequencing and annotation.</title>
        <authorList>
            <consortium name="The Broad Institute Genomics Platform"/>
            <consortium name="The Broad Institute Genome Sequencing Center for Infectious Disease"/>
            <person name="Wu L."/>
            <person name="Ma J."/>
        </authorList>
    </citation>
    <scope>NUCLEOTIDE SEQUENCE [LARGE SCALE GENOMIC DNA]</scope>
    <source>
        <strain evidence="3">KACC 12649</strain>
    </source>
</reference>
<protein>
    <recommendedName>
        <fullName evidence="4">Secreted protein</fullName>
    </recommendedName>
</protein>
<evidence type="ECO:0008006" key="4">
    <source>
        <dbReference type="Google" id="ProtNLM"/>
    </source>
</evidence>
<gene>
    <name evidence="2" type="ORF">ACFPN5_19630</name>
</gene>
<keyword evidence="3" id="KW-1185">Reference proteome</keyword>
<feature type="chain" id="PRO_5047421703" description="Secreted protein" evidence="1">
    <location>
        <begin position="22"/>
        <end position="141"/>
    </location>
</feature>
<evidence type="ECO:0000313" key="2">
    <source>
        <dbReference type="EMBL" id="MFC5462028.1"/>
    </source>
</evidence>
<proteinExistence type="predicted"/>
<feature type="signal peptide" evidence="1">
    <location>
        <begin position="1"/>
        <end position="21"/>
    </location>
</feature>
<sequence length="141" mass="15312">MRPLSLLPPACLLLLASSAGAQTLPYPQPEDPSMSTVQVTAPPKPIRVREVQAEKIGGSYAMSNGWLLRVRTGSRHIDATIDNQRPLRLTAVEPYKFASPSGNVIMEFNKGNEGDDMQMSYVPNPRLAQAVVISSAPIAQR</sequence>
<name>A0ABW0L852_9BURK</name>
<evidence type="ECO:0000256" key="1">
    <source>
        <dbReference type="SAM" id="SignalP"/>
    </source>
</evidence>
<dbReference type="EMBL" id="JBHSMU010000015">
    <property type="protein sequence ID" value="MFC5462028.1"/>
    <property type="molecule type" value="Genomic_DNA"/>
</dbReference>
<dbReference type="RefSeq" id="WP_379785478.1">
    <property type="nucleotide sequence ID" value="NZ_JBHSMU010000015.1"/>
</dbReference>
<keyword evidence="1" id="KW-0732">Signal</keyword>